<name>A0A4R0X5B2_9BURK</name>
<organism evidence="1 2">
    <name type="scientific">Paraburkholderia steynii</name>
    <dbReference type="NCBI Taxonomy" id="1245441"/>
    <lineage>
        <taxon>Bacteria</taxon>
        <taxon>Pseudomonadati</taxon>
        <taxon>Pseudomonadota</taxon>
        <taxon>Betaproteobacteria</taxon>
        <taxon>Burkholderiales</taxon>
        <taxon>Burkholderiaceae</taxon>
        <taxon>Paraburkholderia</taxon>
    </lineage>
</organism>
<dbReference type="AlphaFoldDB" id="A0A4R0X5B2"/>
<protein>
    <submittedName>
        <fullName evidence="1">Uncharacterized protein</fullName>
    </submittedName>
</protein>
<reference evidence="1 2" key="1">
    <citation type="submission" date="2017-02" db="EMBL/GenBank/DDBJ databases">
        <title>Paraburkholderia sophoroidis sp. nov. and Paraburkholderia steynii sp. nov. rhizobial symbionts of the fynbos legume Hypocalyptus sophoroides.</title>
        <authorList>
            <person name="Steenkamp E.T."/>
            <person name="Beukes C.W."/>
            <person name="Van Zyl E."/>
            <person name="Avontuur J."/>
            <person name="Chan W.Y."/>
            <person name="Hassen A."/>
            <person name="Palmer M."/>
            <person name="Mthombeni L."/>
            <person name="Phalane F."/>
            <person name="Sereme K."/>
            <person name="Venter S.N."/>
        </authorList>
    </citation>
    <scope>NUCLEOTIDE SEQUENCE [LARGE SCALE GENOMIC DNA]</scope>
    <source>
        <strain evidence="1 2">HC1.1ba</strain>
    </source>
</reference>
<accession>A0A4R0X5B2</accession>
<evidence type="ECO:0000313" key="1">
    <source>
        <dbReference type="EMBL" id="TCG03972.1"/>
    </source>
</evidence>
<sequence>MNDKTRIRVAYLVAIEITIDVRGPVDVDVDVAPAPARVAVTEDRTGSGETAVIKMELAIRAFQLIMATSSGVLSTLATTLSPPMRWASTATSAKRKQ</sequence>
<evidence type="ECO:0000313" key="2">
    <source>
        <dbReference type="Proteomes" id="UP000294200"/>
    </source>
</evidence>
<gene>
    <name evidence="1" type="ORF">BZM27_44330</name>
</gene>
<dbReference type="Proteomes" id="UP000294200">
    <property type="component" value="Unassembled WGS sequence"/>
</dbReference>
<keyword evidence="2" id="KW-1185">Reference proteome</keyword>
<proteinExistence type="predicted"/>
<comment type="caution">
    <text evidence="1">The sequence shown here is derived from an EMBL/GenBank/DDBJ whole genome shotgun (WGS) entry which is preliminary data.</text>
</comment>
<dbReference type="EMBL" id="MWML01000308">
    <property type="protein sequence ID" value="TCG03972.1"/>
    <property type="molecule type" value="Genomic_DNA"/>
</dbReference>